<accession>A0A9P0YL04</accession>
<dbReference type="PANTHER" id="PTHR33527:SF14">
    <property type="entry name" value="OS07G0274300 PROTEIN"/>
    <property type="match status" value="1"/>
</dbReference>
<dbReference type="AlphaFoldDB" id="A0A9P0YL04"/>
<organism evidence="1 2">
    <name type="scientific">Cuscuta europaea</name>
    <name type="common">European dodder</name>
    <dbReference type="NCBI Taxonomy" id="41803"/>
    <lineage>
        <taxon>Eukaryota</taxon>
        <taxon>Viridiplantae</taxon>
        <taxon>Streptophyta</taxon>
        <taxon>Embryophyta</taxon>
        <taxon>Tracheophyta</taxon>
        <taxon>Spermatophyta</taxon>
        <taxon>Magnoliopsida</taxon>
        <taxon>eudicotyledons</taxon>
        <taxon>Gunneridae</taxon>
        <taxon>Pentapetalae</taxon>
        <taxon>asterids</taxon>
        <taxon>lamiids</taxon>
        <taxon>Solanales</taxon>
        <taxon>Convolvulaceae</taxon>
        <taxon>Cuscuteae</taxon>
        <taxon>Cuscuta</taxon>
        <taxon>Cuscuta subgen. Cuscuta</taxon>
    </lineage>
</organism>
<proteinExistence type="predicted"/>
<comment type="caution">
    <text evidence="1">The sequence shown here is derived from an EMBL/GenBank/DDBJ whole genome shotgun (WGS) entry which is preliminary data.</text>
</comment>
<evidence type="ECO:0000313" key="2">
    <source>
        <dbReference type="Proteomes" id="UP001152484"/>
    </source>
</evidence>
<keyword evidence="2" id="KW-1185">Reference proteome</keyword>
<name>A0A9P0YL04_CUSEU</name>
<dbReference type="EMBL" id="CAMAPE010000005">
    <property type="protein sequence ID" value="CAH9065923.1"/>
    <property type="molecule type" value="Genomic_DNA"/>
</dbReference>
<reference evidence="1" key="1">
    <citation type="submission" date="2022-07" db="EMBL/GenBank/DDBJ databases">
        <authorList>
            <person name="Macas J."/>
            <person name="Novak P."/>
            <person name="Neumann P."/>
        </authorList>
    </citation>
    <scope>NUCLEOTIDE SEQUENCE</scope>
</reference>
<gene>
    <name evidence="1" type="ORF">CEURO_LOCUS2302</name>
</gene>
<dbReference type="OrthoDB" id="1882251at2759"/>
<dbReference type="Proteomes" id="UP001152484">
    <property type="component" value="Unassembled WGS sequence"/>
</dbReference>
<dbReference type="PANTHER" id="PTHR33527">
    <property type="entry name" value="OS07G0274300 PROTEIN"/>
    <property type="match status" value="1"/>
</dbReference>
<sequence>MGASWYEITDEMFRSFHKIDRELYSILVFELGHEHFESVEILALWIWLERSGFKNVVQKILSLPINVINELAVDAITCLKCIKDATSPCEVGLTQRVIGKQFSLRFLHENRVKASRGVQDAVAEVCAKALKDLVLVPEEERTMFATFSKGYPVSEGEVRRFFTKVLGNCIECIHMQAVKPQEEQPLYARVVFFDPTHIDLILNGEHKAKFTINGKHVWMRRFVPPQKH</sequence>
<evidence type="ECO:0008006" key="3">
    <source>
        <dbReference type="Google" id="ProtNLM"/>
    </source>
</evidence>
<protein>
    <recommendedName>
        <fullName evidence="3">RRM domain-containing protein</fullName>
    </recommendedName>
</protein>
<evidence type="ECO:0000313" key="1">
    <source>
        <dbReference type="EMBL" id="CAH9065923.1"/>
    </source>
</evidence>